<proteinExistence type="predicted"/>
<name>A0A371AW52_9FIRM</name>
<protein>
    <recommendedName>
        <fullName evidence="3">Acyl carrier protein</fullName>
    </recommendedName>
</protein>
<organism evidence="1 2">
    <name type="scientific">Anaerosacchariphilus polymeriproducens</name>
    <dbReference type="NCBI Taxonomy" id="1812858"/>
    <lineage>
        <taxon>Bacteria</taxon>
        <taxon>Bacillati</taxon>
        <taxon>Bacillota</taxon>
        <taxon>Clostridia</taxon>
        <taxon>Lachnospirales</taxon>
        <taxon>Lachnospiraceae</taxon>
        <taxon>Anaerosacchariphilus</taxon>
    </lineage>
</organism>
<evidence type="ECO:0000313" key="2">
    <source>
        <dbReference type="Proteomes" id="UP000255036"/>
    </source>
</evidence>
<reference evidence="1 2" key="1">
    <citation type="submission" date="2018-07" db="EMBL/GenBank/DDBJ databases">
        <title>Anaerosacharophilus polymeroproducens gen. nov. sp. nov., an anaerobic bacterium isolated from salt field.</title>
        <authorList>
            <person name="Kim W."/>
            <person name="Yang S.-H."/>
            <person name="Oh J."/>
            <person name="Lee J.-H."/>
            <person name="Kwon K.K."/>
        </authorList>
    </citation>
    <scope>NUCLEOTIDE SEQUENCE [LARGE SCALE GENOMIC DNA]</scope>
    <source>
        <strain evidence="1 2">MCWD5</strain>
    </source>
</reference>
<gene>
    <name evidence="1" type="ORF">DWV06_08175</name>
</gene>
<dbReference type="EMBL" id="QRCT01000019">
    <property type="protein sequence ID" value="RDU23824.1"/>
    <property type="molecule type" value="Genomic_DNA"/>
</dbReference>
<dbReference type="OrthoDB" id="2074836at2"/>
<keyword evidence="2" id="KW-1185">Reference proteome</keyword>
<dbReference type="Proteomes" id="UP000255036">
    <property type="component" value="Unassembled WGS sequence"/>
</dbReference>
<dbReference type="AlphaFoldDB" id="A0A371AW52"/>
<accession>A0A371AW52</accession>
<dbReference type="RefSeq" id="WP_115481693.1">
    <property type="nucleotide sequence ID" value="NZ_QRCT01000019.1"/>
</dbReference>
<evidence type="ECO:0000313" key="1">
    <source>
        <dbReference type="EMBL" id="RDU23824.1"/>
    </source>
</evidence>
<comment type="caution">
    <text evidence="1">The sequence shown here is derived from an EMBL/GenBank/DDBJ whole genome shotgun (WGS) entry which is preliminary data.</text>
</comment>
<evidence type="ECO:0008006" key="3">
    <source>
        <dbReference type="Google" id="ProtNLM"/>
    </source>
</evidence>
<sequence>MDRHRKVKSTITKTIEEICGIKIDDEKSNLLEDYLGIILVDWLYILDELHRKYHYPVYEIIESMDCQSFTVEGLSKEISERI</sequence>